<organism evidence="2 3">
    <name type="scientific">Riccia sorocarpa</name>
    <dbReference type="NCBI Taxonomy" id="122646"/>
    <lineage>
        <taxon>Eukaryota</taxon>
        <taxon>Viridiplantae</taxon>
        <taxon>Streptophyta</taxon>
        <taxon>Embryophyta</taxon>
        <taxon>Marchantiophyta</taxon>
        <taxon>Marchantiopsida</taxon>
        <taxon>Marchantiidae</taxon>
        <taxon>Marchantiales</taxon>
        <taxon>Ricciaceae</taxon>
        <taxon>Riccia</taxon>
    </lineage>
</organism>
<dbReference type="EMBL" id="JBJQOH010000003">
    <property type="protein sequence ID" value="KAL3692419.1"/>
    <property type="molecule type" value="Genomic_DNA"/>
</dbReference>
<evidence type="ECO:0000313" key="3">
    <source>
        <dbReference type="Proteomes" id="UP001633002"/>
    </source>
</evidence>
<accession>A0ABD3HSV8</accession>
<proteinExistence type="predicted"/>
<dbReference type="PANTHER" id="PTHR22796:SF1">
    <property type="entry name" value="VWFA DOMAIN-CONTAINING PROTEIN"/>
    <property type="match status" value="1"/>
</dbReference>
<reference evidence="2 3" key="1">
    <citation type="submission" date="2024-09" db="EMBL/GenBank/DDBJ databases">
        <title>Chromosome-scale assembly of Riccia sorocarpa.</title>
        <authorList>
            <person name="Paukszto L."/>
        </authorList>
    </citation>
    <scope>NUCLEOTIDE SEQUENCE [LARGE SCALE GENOMIC DNA]</scope>
    <source>
        <strain evidence="2">LP-2024</strain>
        <tissue evidence="2">Aerial parts of the thallus</tissue>
    </source>
</reference>
<dbReference type="AlphaFoldDB" id="A0ABD3HSV8"/>
<dbReference type="InterPro" id="IPR030383">
    <property type="entry name" value="G_VLIG_dom"/>
</dbReference>
<protein>
    <recommendedName>
        <fullName evidence="1">VLIG-type G domain-containing protein</fullName>
    </recommendedName>
</protein>
<dbReference type="InterPro" id="IPR027417">
    <property type="entry name" value="P-loop_NTPase"/>
</dbReference>
<dbReference type="PANTHER" id="PTHR22796">
    <property type="entry name" value="URG4-RELATED"/>
    <property type="match status" value="1"/>
</dbReference>
<gene>
    <name evidence="2" type="ORF">R1sor_006070</name>
</gene>
<sequence>MIHTDHMIPFDVDSLVMGLNVAEVRREIFKQQQTFQEEGRHRIALSREKDAGRRHVWEQEIKDVQRRRKFYGLQVEDHVLLQWFLGILQQPVASTRVVSIRDLERVLSQRSAEALAPLKEAERHAKVVWQKSQKEEDLRSWGRAVNKLTSSNLNLEHLWRELSHLFVSNPKRFAHFPPLAAQYLIDGFPLELMDGDAAMVNVEWISAVLAALQGALKKKCDSSSSQSKCCRLLVLSIVGPQSSGKSTLLNIMFGVRLRTSVSQTTRGVNIQLLPCENHRDYDFVLLMDTEGLRAPENIGQEDMVWRDNRMATFAILPADATIVLTLGESTNDINKILPNVLSAYLDSELAHETGGYLSPKLFFVFNQIDLSQGNKMETIVDKLLHQLEENAGVVEQTRYDVMDESRSDVRIFGRTKYGDYPPVDTPNPEFGRRVLKLRDHIYQRVCRAGWVPRDLEKFGAYLTLVWDCILTSNFHFDFEDALQRMSYDEMIRLLTDIAHSLSFQYGQKFDDICRRVNEDKDEMETKGVLPLSQASFDEQLLTYHRGLRVTMHGEVDTLDARVNSLLCDKRFSKWRTEQELRWTRRKEDQCEHWKRMLTEQVTNKYMYSTYAEQYKERMRKETQALFANGAYQTYSEEQKSKMFEEMFQDWWKWRLWSIHPWRRRVFGGYNDRRNEEILVQSIIRAMGAKIQAVNKYSDDVVLDCLDLATKELQKVEREGQIHISKPLKQNIYDFLFSYLVKELRSIQEAWDQENSTAVRFAACKDDMRSYFNSLGAGICAQELLVTMLQDHFARNVRKGFESELATKVGMKLKVARWVGNPEVMQAYMDKDLMDKMLRGDISGMLEGIQHPEKHFQEVAKSLINREVSKVVELVYTSFRIALKGALIESATMASNATSGRAELFLGTSKKELTSSLMSRDNCLTDRLPRYDNNFNCDSQAPTIFTTEDPNIPSSITQKIPKKYKCDMASLNTAILEYMRDYAYGINDGIRPRCGSPCPSCGCACVQAAGHQGRDGEKLHDTYHQPSGLIGWRIIETEELCFRSCGMSAADGFSFPGNDGQWHLYKDFSKVFTEWAQPVVTRPLKFREYIFRNYQQELLRLYAGTKACTDIPDSYNHSLEKIRDEIEQLIGAQKLERNGEKFHHTYHQLDS</sequence>
<evidence type="ECO:0000313" key="2">
    <source>
        <dbReference type="EMBL" id="KAL3692419.1"/>
    </source>
</evidence>
<dbReference type="PROSITE" id="PS51717">
    <property type="entry name" value="G_VLIG"/>
    <property type="match status" value="1"/>
</dbReference>
<evidence type="ECO:0000259" key="1">
    <source>
        <dbReference type="PROSITE" id="PS51717"/>
    </source>
</evidence>
<feature type="domain" description="VLIG-type G" evidence="1">
    <location>
        <begin position="229"/>
        <end position="345"/>
    </location>
</feature>
<dbReference type="SUPFAM" id="SSF52540">
    <property type="entry name" value="P-loop containing nucleoside triphosphate hydrolases"/>
    <property type="match status" value="1"/>
</dbReference>
<dbReference type="Pfam" id="PF25683">
    <property type="entry name" value="URGCP_GTPase"/>
    <property type="match status" value="1"/>
</dbReference>
<dbReference type="Gene3D" id="3.40.50.300">
    <property type="entry name" value="P-loop containing nucleotide triphosphate hydrolases"/>
    <property type="match status" value="1"/>
</dbReference>
<dbReference type="Proteomes" id="UP001633002">
    <property type="component" value="Unassembled WGS sequence"/>
</dbReference>
<name>A0ABD3HSV8_9MARC</name>
<comment type="caution">
    <text evidence="2">The sequence shown here is derived from an EMBL/GenBank/DDBJ whole genome shotgun (WGS) entry which is preliminary data.</text>
</comment>
<keyword evidence="3" id="KW-1185">Reference proteome</keyword>